<keyword evidence="2" id="KW-1185">Reference proteome</keyword>
<gene>
    <name evidence="1" type="ORF">BST92_07110</name>
</gene>
<reference evidence="1 2" key="1">
    <citation type="submission" date="2017-01" db="EMBL/GenBank/DDBJ databases">
        <title>Trade-off between light-utilization and light-protection in marine flavobacteria.</title>
        <authorList>
            <person name="Kumagai Y."/>
            <person name="Yoshizawa S."/>
            <person name="Kogure K."/>
            <person name="Iwasaki W."/>
        </authorList>
    </citation>
    <scope>NUCLEOTIDE SEQUENCE [LARGE SCALE GENOMIC DNA]</scope>
    <source>
        <strain evidence="1 2">KCTC 32109</strain>
    </source>
</reference>
<organism evidence="1 2">
    <name type="scientific">Nonlabens arenilitoris</name>
    <dbReference type="NCBI Taxonomy" id="1217969"/>
    <lineage>
        <taxon>Bacteria</taxon>
        <taxon>Pseudomonadati</taxon>
        <taxon>Bacteroidota</taxon>
        <taxon>Flavobacteriia</taxon>
        <taxon>Flavobacteriales</taxon>
        <taxon>Flavobacteriaceae</taxon>
        <taxon>Nonlabens</taxon>
    </lineage>
</organism>
<dbReference type="EMBL" id="MTPW01000001">
    <property type="protein sequence ID" value="PQJ31707.1"/>
    <property type="molecule type" value="Genomic_DNA"/>
</dbReference>
<dbReference type="Proteomes" id="UP000239747">
    <property type="component" value="Unassembled WGS sequence"/>
</dbReference>
<accession>A0A2S7UAN3</accession>
<evidence type="ECO:0000313" key="1">
    <source>
        <dbReference type="EMBL" id="PQJ31707.1"/>
    </source>
</evidence>
<comment type="caution">
    <text evidence="1">The sequence shown here is derived from an EMBL/GenBank/DDBJ whole genome shotgun (WGS) entry which is preliminary data.</text>
</comment>
<evidence type="ECO:0000313" key="2">
    <source>
        <dbReference type="Proteomes" id="UP000239747"/>
    </source>
</evidence>
<proteinExistence type="predicted"/>
<protein>
    <submittedName>
        <fullName evidence="1">Uncharacterized protein</fullName>
    </submittedName>
</protein>
<sequence length="429" mass="45965">MTSALSFAQVGIQTNDPQAALDIASSDAGLLVPRVELIDTTDITTVTNPDGSSLVKSTLVYNTITRNDVLPAFYYWNGVNKWLRLLVADDNEDIWKANPANGRVEIDKLSDGVTDRPNNNVYITDESQLIIDQVTTNNDNGGSRKIQVYNGDIANYSNIDNGAAFGYLGHKSRGSISTPTTVQPSDAVTAYYSLPHNGTGYVLSSYFLQGVDPSWDGVDSRIPGYFSWHTTSPGIEGEKMRLTSNGLLGVNTSSPSEVLEVHGNAGNNWDGDFDVYSYSTNISSFHVRSASGSRYAPGSMNGKSNANIYNMEAQGYNGSNYITASAIRLGVTATANVTASAMPGRMDFLTTERGTNSLRNRMTIDDNGNIGINTTAALTEKLEVNGTIKATDINFTGLPVFASDADASANASLEVGSVYIVGNTLKIKM</sequence>
<name>A0A2S7UAN3_9FLAO</name>
<dbReference type="AlphaFoldDB" id="A0A2S7UAN3"/>